<proteinExistence type="predicted"/>
<organism evidence="1 2">
    <name type="scientific">Desmophyllum pertusum</name>
    <dbReference type="NCBI Taxonomy" id="174260"/>
    <lineage>
        <taxon>Eukaryota</taxon>
        <taxon>Metazoa</taxon>
        <taxon>Cnidaria</taxon>
        <taxon>Anthozoa</taxon>
        <taxon>Hexacorallia</taxon>
        <taxon>Scleractinia</taxon>
        <taxon>Caryophylliina</taxon>
        <taxon>Caryophylliidae</taxon>
        <taxon>Desmophyllum</taxon>
    </lineage>
</organism>
<dbReference type="Proteomes" id="UP001163046">
    <property type="component" value="Unassembled WGS sequence"/>
</dbReference>
<accession>A0A9X0DAY1</accession>
<reference evidence="1" key="1">
    <citation type="submission" date="2023-01" db="EMBL/GenBank/DDBJ databases">
        <title>Genome assembly of the deep-sea coral Lophelia pertusa.</title>
        <authorList>
            <person name="Herrera S."/>
            <person name="Cordes E."/>
        </authorList>
    </citation>
    <scope>NUCLEOTIDE SEQUENCE</scope>
    <source>
        <strain evidence="1">USNM1676648</strain>
        <tissue evidence="1">Polyp</tissue>
    </source>
</reference>
<name>A0A9X0DAY1_9CNID</name>
<dbReference type="PROSITE" id="PS51257">
    <property type="entry name" value="PROKAR_LIPOPROTEIN"/>
    <property type="match status" value="1"/>
</dbReference>
<evidence type="ECO:0000313" key="2">
    <source>
        <dbReference type="Proteomes" id="UP001163046"/>
    </source>
</evidence>
<gene>
    <name evidence="1" type="ORF">OS493_008259</name>
</gene>
<sequence>MPKYGLSRFLLFIANIEPQNIGGNAVSVGCFLFEESGTNHRKVLQGRFHLLPNESPFRSKCLTVLGEGAECINRDGDVRSLQRISNRFKTTFDGSYQKHLLHINLNELCHDILSQFWRSAKLPSN</sequence>
<dbReference type="AlphaFoldDB" id="A0A9X0DAY1"/>
<protein>
    <submittedName>
        <fullName evidence="1">Uncharacterized protein</fullName>
    </submittedName>
</protein>
<keyword evidence="2" id="KW-1185">Reference proteome</keyword>
<comment type="caution">
    <text evidence="1">The sequence shown here is derived from an EMBL/GenBank/DDBJ whole genome shotgun (WGS) entry which is preliminary data.</text>
</comment>
<dbReference type="EMBL" id="MU825399">
    <property type="protein sequence ID" value="KAJ7393011.1"/>
    <property type="molecule type" value="Genomic_DNA"/>
</dbReference>
<evidence type="ECO:0000313" key="1">
    <source>
        <dbReference type="EMBL" id="KAJ7393011.1"/>
    </source>
</evidence>